<name>A0A0G1AUC9_9BACT</name>
<evidence type="ECO:0000313" key="2">
    <source>
        <dbReference type="EMBL" id="KKS64579.1"/>
    </source>
</evidence>
<evidence type="ECO:0000313" key="3">
    <source>
        <dbReference type="Proteomes" id="UP000034135"/>
    </source>
</evidence>
<gene>
    <name evidence="2" type="ORF">UV33_C0023G0004</name>
</gene>
<proteinExistence type="predicted"/>
<dbReference type="InterPro" id="IPR038763">
    <property type="entry name" value="DHH_sf"/>
</dbReference>
<dbReference type="Gene3D" id="3.90.1640.10">
    <property type="entry name" value="inorganic pyrophosphatase (n-terminal core)"/>
    <property type="match status" value="1"/>
</dbReference>
<dbReference type="PANTHER" id="PTHR47618">
    <property type="entry name" value="BIFUNCTIONAL OLIGORIBONUCLEASE AND PAP PHOSPHATASE NRNA"/>
    <property type="match status" value="1"/>
</dbReference>
<feature type="compositionally biased region" description="Low complexity" evidence="1">
    <location>
        <begin position="313"/>
        <end position="333"/>
    </location>
</feature>
<accession>A0A0G1AUC9</accession>
<evidence type="ECO:0000256" key="1">
    <source>
        <dbReference type="SAM" id="MobiDB-lite"/>
    </source>
</evidence>
<reference evidence="2 3" key="1">
    <citation type="journal article" date="2015" name="Nature">
        <title>rRNA introns, odd ribosomes, and small enigmatic genomes across a large radiation of phyla.</title>
        <authorList>
            <person name="Brown C.T."/>
            <person name="Hug L.A."/>
            <person name="Thomas B.C."/>
            <person name="Sharon I."/>
            <person name="Castelle C.J."/>
            <person name="Singh A."/>
            <person name="Wilkins M.J."/>
            <person name="Williams K.H."/>
            <person name="Banfield J.F."/>
        </authorList>
    </citation>
    <scope>NUCLEOTIDE SEQUENCE [LARGE SCALE GENOMIC DNA]</scope>
</reference>
<dbReference type="SUPFAM" id="SSF64182">
    <property type="entry name" value="DHH phosphoesterases"/>
    <property type="match status" value="1"/>
</dbReference>
<dbReference type="EMBL" id="LCEB01000023">
    <property type="protein sequence ID" value="KKS64579.1"/>
    <property type="molecule type" value="Genomic_DNA"/>
</dbReference>
<organism evidence="2 3">
    <name type="scientific">Candidatus Daviesbacteria bacterium GW2011_GWA1_42_6</name>
    <dbReference type="NCBI Taxonomy" id="1618420"/>
    <lineage>
        <taxon>Bacteria</taxon>
        <taxon>Candidatus Daviesiibacteriota</taxon>
    </lineage>
</organism>
<dbReference type="Proteomes" id="UP000034135">
    <property type="component" value="Unassembled WGS sequence"/>
</dbReference>
<feature type="region of interest" description="Disordered" evidence="1">
    <location>
        <begin position="309"/>
        <end position="353"/>
    </location>
</feature>
<sequence>MKYDAQLNEVIKLLPTSQNVLIALPASSTVDELAAGLALFLSLEQSGKEAAIVTEGIIRVGHTNLFGVGEIQSKIPETQGGDFVVTLEGVATIGADGKGIVPSLEKLDYYTQGSNLNLVFKVIPGQKFEPTGMVSHHEGQGFKLIFVLGAANFSELGSLYNTNQQLFSVTYLVNIDNGQGNSQFGKTNVVDGTAPSISEMISQVIPALGLPVNGDIATNILSGIFAATSDLQKRNTGADTYEAVAQALRAGGQKPFRGGQGGGQQGQFQGQGNKPVNVPQQQKPTAGFDLSKVFNIPSQNDNFTVPQVVGSTPVEMEPEQQPSPEESVSGEEVVSPEDDWLTPKIFKGKGNIG</sequence>
<dbReference type="InterPro" id="IPR051319">
    <property type="entry name" value="Oligoribo/pAp-PDE_c-di-AMP_PDE"/>
</dbReference>
<feature type="region of interest" description="Disordered" evidence="1">
    <location>
        <begin position="252"/>
        <end position="283"/>
    </location>
</feature>
<protein>
    <submittedName>
        <fullName evidence="2">Phosphoesterase</fullName>
    </submittedName>
</protein>
<dbReference type="AlphaFoldDB" id="A0A0G1AUC9"/>
<comment type="caution">
    <text evidence="2">The sequence shown here is derived from an EMBL/GenBank/DDBJ whole genome shotgun (WGS) entry which is preliminary data.</text>
</comment>
<dbReference type="PATRIC" id="fig|1618420.3.peg.282"/>
<dbReference type="PANTHER" id="PTHR47618:SF1">
    <property type="entry name" value="BIFUNCTIONAL OLIGORIBONUCLEASE AND PAP PHOSPHATASE NRNA"/>
    <property type="match status" value="1"/>
</dbReference>